<evidence type="ECO:0000256" key="5">
    <source>
        <dbReference type="ARBA" id="ARBA00022989"/>
    </source>
</evidence>
<dbReference type="PANTHER" id="PTHR34856">
    <property type="entry name" value="PROTEIN NRFD"/>
    <property type="match status" value="1"/>
</dbReference>
<feature type="transmembrane region" description="Helical" evidence="7">
    <location>
        <begin position="216"/>
        <end position="239"/>
    </location>
</feature>
<reference evidence="9" key="2">
    <citation type="journal article" date="2016" name="Int. J. Syst. Evol. Microbiol.">
        <title>Caldimicrobium thiodismutans sp. nov., a sulfur-disproportionating bacterium isolated from a hot spring.</title>
        <authorList>
            <person name="Kojima H."/>
            <person name="Umezawa K."/>
            <person name="Fukui M."/>
        </authorList>
    </citation>
    <scope>NUCLEOTIDE SEQUENCE [LARGE SCALE GENOMIC DNA]</scope>
    <source>
        <strain evidence="9">TF1</strain>
    </source>
</reference>
<feature type="transmembrane region" description="Helical" evidence="7">
    <location>
        <begin position="33"/>
        <end position="52"/>
    </location>
</feature>
<dbReference type="GO" id="GO:0005886">
    <property type="term" value="C:plasma membrane"/>
    <property type="evidence" value="ECO:0007669"/>
    <property type="project" value="UniProtKB-SubCell"/>
</dbReference>
<dbReference type="PANTHER" id="PTHR34856:SF2">
    <property type="entry name" value="PROTEIN NRFD"/>
    <property type="match status" value="1"/>
</dbReference>
<accession>A0A0U4W3M5</accession>
<keyword evidence="9" id="KW-1185">Reference proteome</keyword>
<comment type="similarity">
    <text evidence="2">Belongs to the NrfD family.</text>
</comment>
<evidence type="ECO:0000256" key="1">
    <source>
        <dbReference type="ARBA" id="ARBA00004651"/>
    </source>
</evidence>
<dbReference type="EMBL" id="AP014945">
    <property type="protein sequence ID" value="BAU23691.1"/>
    <property type="molecule type" value="Genomic_DNA"/>
</dbReference>
<dbReference type="RefSeq" id="WP_231938337.1">
    <property type="nucleotide sequence ID" value="NZ_AP014945.1"/>
</dbReference>
<keyword evidence="6 7" id="KW-0472">Membrane</keyword>
<dbReference type="Gene3D" id="1.20.1630.10">
    <property type="entry name" value="Formate dehydrogenase/DMSO reductase domain"/>
    <property type="match status" value="1"/>
</dbReference>
<proteinExistence type="inferred from homology"/>
<dbReference type="InterPro" id="IPR005614">
    <property type="entry name" value="NrfD-like"/>
</dbReference>
<evidence type="ECO:0000256" key="4">
    <source>
        <dbReference type="ARBA" id="ARBA00022692"/>
    </source>
</evidence>
<evidence type="ECO:0000313" key="8">
    <source>
        <dbReference type="EMBL" id="BAU23691.1"/>
    </source>
</evidence>
<dbReference type="AlphaFoldDB" id="A0A0U4W3M5"/>
<feature type="transmembrane region" description="Helical" evidence="7">
    <location>
        <begin position="330"/>
        <end position="354"/>
    </location>
</feature>
<evidence type="ECO:0000256" key="3">
    <source>
        <dbReference type="ARBA" id="ARBA00022475"/>
    </source>
</evidence>
<evidence type="ECO:0000256" key="7">
    <source>
        <dbReference type="SAM" id="Phobius"/>
    </source>
</evidence>
<name>A0A0U4W3M5_9BACT</name>
<feature type="transmembrane region" description="Helical" evidence="7">
    <location>
        <begin position="180"/>
        <end position="204"/>
    </location>
</feature>
<dbReference type="Pfam" id="PF03916">
    <property type="entry name" value="NrfD"/>
    <property type="match status" value="1"/>
</dbReference>
<feature type="transmembrane region" description="Helical" evidence="7">
    <location>
        <begin position="302"/>
        <end position="323"/>
    </location>
</feature>
<keyword evidence="3" id="KW-1003">Cell membrane</keyword>
<evidence type="ECO:0000313" key="9">
    <source>
        <dbReference type="Proteomes" id="UP000068196"/>
    </source>
</evidence>
<dbReference type="STRING" id="1653476.THC_1323"/>
<feature type="transmembrane region" description="Helical" evidence="7">
    <location>
        <begin position="374"/>
        <end position="394"/>
    </location>
</feature>
<feature type="transmembrane region" description="Helical" evidence="7">
    <location>
        <begin position="260"/>
        <end position="282"/>
    </location>
</feature>
<evidence type="ECO:0000256" key="2">
    <source>
        <dbReference type="ARBA" id="ARBA00008929"/>
    </source>
</evidence>
<reference evidence="8 9" key="1">
    <citation type="journal article" date="2016" name="Int. J. Syst. Evol. Microbiol.">
        <title>Caldimicrobium thiodismutans sp. nov., a sulfur-disproportionating bacterium isolated from a hot spring, and emended description of the genus Caldimicrobium.</title>
        <authorList>
            <person name="Kojima H."/>
            <person name="Umezawa K."/>
            <person name="Fukui M."/>
        </authorList>
    </citation>
    <scope>NUCLEOTIDE SEQUENCE [LARGE SCALE GENOMIC DNA]</scope>
    <source>
        <strain evidence="8 9">TF1</strain>
    </source>
</reference>
<protein>
    <submittedName>
        <fullName evidence="8">Polysulfide reductase</fullName>
    </submittedName>
</protein>
<feature type="transmembrane region" description="Helical" evidence="7">
    <location>
        <begin position="111"/>
        <end position="130"/>
    </location>
</feature>
<keyword evidence="4 7" id="KW-0812">Transmembrane</keyword>
<keyword evidence="5 7" id="KW-1133">Transmembrane helix</keyword>
<comment type="subcellular location">
    <subcellularLocation>
        <location evidence="1">Cell membrane</location>
        <topology evidence="1">Multi-pass membrane protein</topology>
    </subcellularLocation>
</comment>
<dbReference type="KEGG" id="cthi:THC_1323"/>
<sequence length="407" mass="45471">MSAKKNPMIVEGEVAFSQTWMSSLFEFLSGTKAFYYIVGLSALILMIAAMFGVNAMYTGYRHVYGVTREIPWGILISGYVFFVVTSTGLCIVSSIGHVFGVKSFMPIAKRSVFLSVVTILAGFMVIFFDVENPFRMAIWNVFSPNPTSNIWWMGTLYGAYLVFMTIEFILLLLEQHRYAMLAGLLGLISGIAAHSNLGAVFGMLHGREFWYGPYMPIYFIASAAASGCTAIIFFTYLGYKITAERMDRAMELSLQAVGKIWALFLAVLMFFTTWKIITGLAAGEGKVLAIKELTTGKYALNFWFFEVLLGMVGPFLLLLISGFRNINQMFVASVLAFIGIFFMRVDLVVIGQIVSHYFEFNITDFPVILSYKPSIYEIMVIVGAIAFAIMAFLVGEKVFKGHKTEIH</sequence>
<organism evidence="8 9">
    <name type="scientific">Caldimicrobium thiodismutans</name>
    <dbReference type="NCBI Taxonomy" id="1653476"/>
    <lineage>
        <taxon>Bacteria</taxon>
        <taxon>Pseudomonadati</taxon>
        <taxon>Thermodesulfobacteriota</taxon>
        <taxon>Thermodesulfobacteria</taxon>
        <taxon>Thermodesulfobacteriales</taxon>
        <taxon>Thermodesulfobacteriaceae</taxon>
        <taxon>Caldimicrobium</taxon>
    </lineage>
</organism>
<gene>
    <name evidence="8" type="ORF">THC_1323</name>
</gene>
<evidence type="ECO:0000256" key="6">
    <source>
        <dbReference type="ARBA" id="ARBA00023136"/>
    </source>
</evidence>
<feature type="transmembrane region" description="Helical" evidence="7">
    <location>
        <begin position="72"/>
        <end position="99"/>
    </location>
</feature>
<dbReference type="InterPro" id="IPR052049">
    <property type="entry name" value="Electron_transfer_protein"/>
</dbReference>
<dbReference type="Proteomes" id="UP000068196">
    <property type="component" value="Chromosome"/>
</dbReference>
<feature type="transmembrane region" description="Helical" evidence="7">
    <location>
        <begin position="150"/>
        <end position="173"/>
    </location>
</feature>